<dbReference type="OrthoDB" id="17458at2759"/>
<keyword evidence="2" id="KW-0479">Metal-binding</keyword>
<evidence type="ECO:0000256" key="3">
    <source>
        <dbReference type="ARBA" id="ARBA00022801"/>
    </source>
</evidence>
<dbReference type="GO" id="GO:0044550">
    <property type="term" value="P:secondary metabolite biosynthetic process"/>
    <property type="evidence" value="ECO:0007669"/>
    <property type="project" value="TreeGrafter"/>
</dbReference>
<reference evidence="6" key="1">
    <citation type="submission" date="2020-12" db="EMBL/GenBank/DDBJ databases">
        <title>Metabolic potential, ecology and presence of endohyphal bacteria is reflected in genomic diversity of Mucoromycotina.</title>
        <authorList>
            <person name="Muszewska A."/>
            <person name="Okrasinska A."/>
            <person name="Steczkiewicz K."/>
            <person name="Drgas O."/>
            <person name="Orlowska M."/>
            <person name="Perlinska-Lenart U."/>
            <person name="Aleksandrzak-Piekarczyk T."/>
            <person name="Szatraj K."/>
            <person name="Zielenkiewicz U."/>
            <person name="Pilsyk S."/>
            <person name="Malc E."/>
            <person name="Mieczkowski P."/>
            <person name="Kruszewska J.S."/>
            <person name="Biernat P."/>
            <person name="Pawlowska J."/>
        </authorList>
    </citation>
    <scope>NUCLEOTIDE SEQUENCE</scope>
    <source>
        <strain evidence="6">WA0000051536</strain>
    </source>
</reference>
<dbReference type="Proteomes" id="UP000612746">
    <property type="component" value="Unassembled WGS sequence"/>
</dbReference>
<dbReference type="PANTHER" id="PTHR23131">
    <property type="entry name" value="ENDORIBONUCLEASE LACTB2"/>
    <property type="match status" value="1"/>
</dbReference>
<evidence type="ECO:0000259" key="5">
    <source>
        <dbReference type="SMART" id="SM00849"/>
    </source>
</evidence>
<dbReference type="AlphaFoldDB" id="A0A8H7PXA5"/>
<feature type="domain" description="Metallo-beta-lactamase" evidence="5">
    <location>
        <begin position="33"/>
        <end position="209"/>
    </location>
</feature>
<evidence type="ECO:0000256" key="1">
    <source>
        <dbReference type="ARBA" id="ARBA00006759"/>
    </source>
</evidence>
<comment type="similarity">
    <text evidence="1">Belongs to the metallo-beta-lactamase superfamily. Glyoxalase II family.</text>
</comment>
<dbReference type="InterPro" id="IPR036866">
    <property type="entry name" value="RibonucZ/Hydroxyglut_hydro"/>
</dbReference>
<dbReference type="InterPro" id="IPR036388">
    <property type="entry name" value="WH-like_DNA-bd_sf"/>
</dbReference>
<dbReference type="Gene3D" id="3.60.15.10">
    <property type="entry name" value="Ribonuclease Z/Hydroxyacylglutathione hydrolase-like"/>
    <property type="match status" value="1"/>
</dbReference>
<dbReference type="SUPFAM" id="SSF56281">
    <property type="entry name" value="Metallo-hydrolase/oxidoreductase"/>
    <property type="match status" value="1"/>
</dbReference>
<comment type="caution">
    <text evidence="6">The sequence shown here is derived from an EMBL/GenBank/DDBJ whole genome shotgun (WGS) entry which is preliminary data.</text>
</comment>
<evidence type="ECO:0000313" key="6">
    <source>
        <dbReference type="EMBL" id="KAG2181811.1"/>
    </source>
</evidence>
<dbReference type="InterPro" id="IPR001279">
    <property type="entry name" value="Metallo-B-lactamas"/>
</dbReference>
<dbReference type="InterPro" id="IPR041516">
    <property type="entry name" value="LACTB2_WH"/>
</dbReference>
<proteinExistence type="inferred from homology"/>
<dbReference type="Pfam" id="PF17778">
    <property type="entry name" value="WHD_BLACT"/>
    <property type="match status" value="1"/>
</dbReference>
<dbReference type="CDD" id="cd07722">
    <property type="entry name" value="LACTB2-like_MBL-fold"/>
    <property type="match status" value="1"/>
</dbReference>
<dbReference type="GO" id="GO:0046872">
    <property type="term" value="F:metal ion binding"/>
    <property type="evidence" value="ECO:0007669"/>
    <property type="project" value="UniProtKB-KW"/>
</dbReference>
<evidence type="ECO:0000256" key="2">
    <source>
        <dbReference type="ARBA" id="ARBA00022723"/>
    </source>
</evidence>
<dbReference type="EMBL" id="JAEPRA010000008">
    <property type="protein sequence ID" value="KAG2181811.1"/>
    <property type="molecule type" value="Genomic_DNA"/>
</dbReference>
<dbReference type="InterPro" id="IPR047921">
    <property type="entry name" value="LACTB2-like_MBL-fold"/>
</dbReference>
<name>A0A8H7PXA5_9FUNG</name>
<evidence type="ECO:0000313" key="7">
    <source>
        <dbReference type="Proteomes" id="UP000612746"/>
    </source>
</evidence>
<keyword evidence="7" id="KW-1185">Reference proteome</keyword>
<dbReference type="GO" id="GO:0016787">
    <property type="term" value="F:hydrolase activity"/>
    <property type="evidence" value="ECO:0007669"/>
    <property type="project" value="UniProtKB-KW"/>
</dbReference>
<keyword evidence="3" id="KW-0378">Hydrolase</keyword>
<evidence type="ECO:0000256" key="4">
    <source>
        <dbReference type="ARBA" id="ARBA00022833"/>
    </source>
</evidence>
<gene>
    <name evidence="6" type="ORF">INT44_008627</name>
</gene>
<dbReference type="FunFam" id="3.60.15.10:FF:000017">
    <property type="entry name" value="Lactamase beta 2"/>
    <property type="match status" value="1"/>
</dbReference>
<dbReference type="InterPro" id="IPR050662">
    <property type="entry name" value="Sec-metab_biosynth-thioest"/>
</dbReference>
<dbReference type="Pfam" id="PF00753">
    <property type="entry name" value="Lactamase_B"/>
    <property type="match status" value="1"/>
</dbReference>
<organism evidence="6 7">
    <name type="scientific">Umbelopsis vinacea</name>
    <dbReference type="NCBI Taxonomy" id="44442"/>
    <lineage>
        <taxon>Eukaryota</taxon>
        <taxon>Fungi</taxon>
        <taxon>Fungi incertae sedis</taxon>
        <taxon>Mucoromycota</taxon>
        <taxon>Mucoromycotina</taxon>
        <taxon>Umbelopsidomycetes</taxon>
        <taxon>Umbelopsidales</taxon>
        <taxon>Umbelopsidaceae</taxon>
        <taxon>Umbelopsis</taxon>
    </lineage>
</organism>
<accession>A0A8H7PXA5</accession>
<dbReference type="SMART" id="SM00849">
    <property type="entry name" value="Lactamase_B"/>
    <property type="match status" value="1"/>
</dbReference>
<sequence>MTEVLLELPVFAKLSQRVWRVLGFNPGKFTLQGTNTYLIGTGARKLLLDCGEGKEEYLPCLKSTMETLPGAFISDIIISHNHYDHWGGVPSILSSELNRPQSPIQVHKMIVENARPSEFGAHHDMPSDIPLVPMQNDQKFEVDGATLRVIHTPGHTSDHCTFYLEEEEAIFTADCVLGQGTAVFEDLKDYIDGLKRLVDFNPKRLYPGHGPVVEEGKAKILEYIKHRQDREAQIVQVLQSRQSAAPMDIVEVLYKGYPESLHAPAAHSVELHLKKLLKEGKASTMEVDQQDLFARMTKQQWSLHKEASL</sequence>
<dbReference type="PANTHER" id="PTHR23131:SF0">
    <property type="entry name" value="ENDORIBONUCLEASE LACTB2"/>
    <property type="match status" value="1"/>
</dbReference>
<keyword evidence="4" id="KW-0862">Zinc</keyword>
<dbReference type="Gene3D" id="1.10.10.10">
    <property type="entry name" value="Winged helix-like DNA-binding domain superfamily/Winged helix DNA-binding domain"/>
    <property type="match status" value="1"/>
</dbReference>
<protein>
    <recommendedName>
        <fullName evidence="5">Metallo-beta-lactamase domain-containing protein</fullName>
    </recommendedName>
</protein>